<dbReference type="InterPro" id="IPR050879">
    <property type="entry name" value="Acyltransferase_3"/>
</dbReference>
<dbReference type="AlphaFoldDB" id="A0A1I1NW66"/>
<keyword evidence="1" id="KW-0472">Membrane</keyword>
<accession>A0A1I1NW66</accession>
<feature type="transmembrane region" description="Helical" evidence="1">
    <location>
        <begin position="88"/>
        <end position="107"/>
    </location>
</feature>
<keyword evidence="1" id="KW-1133">Transmembrane helix</keyword>
<sequence>MTQQRLLGADFLRAAACLLVLMHHLSFRMDMGNVPDWAAGTMRFLVMGSFGVSVFFVLSGFLLARPFWLALDKGAPMPSLRIFALRRAARILPGFWLALILSFVLSVTVSGSALDGEHVIRAIAGFFLVSDWHWLTLFPVDNNGPLWSIGFEMTSYLLLPFCLAILFALSLRGWAARFAWLGIIALVLLLHAMVVQWAPIDDVDRGWNHGLTGGAKAWMPRFNPVGFFAIFALGALAAGIQVKLTDMRHWLFDGIGLLAVAAAAWVMAVHIGGLNEGFGLLGIPYGYPWMPLAICVALVALPSSRLAGRLLDNRLSRFIAEISFGIYIWHFLVIGLMARLVPPAFQTGGETGWSIWIWSSAIAIAISLAVATLSFYLLERPMVRWARGLESRPQPAVVPA</sequence>
<gene>
    <name evidence="3" type="ORF">SAMN04488059_11794</name>
</gene>
<feature type="transmembrane region" description="Helical" evidence="1">
    <location>
        <begin position="146"/>
        <end position="171"/>
    </location>
</feature>
<dbReference type="Proteomes" id="UP000182258">
    <property type="component" value="Unassembled WGS sequence"/>
</dbReference>
<dbReference type="GO" id="GO:0000271">
    <property type="term" value="P:polysaccharide biosynthetic process"/>
    <property type="evidence" value="ECO:0007669"/>
    <property type="project" value="TreeGrafter"/>
</dbReference>
<keyword evidence="1" id="KW-0812">Transmembrane</keyword>
<feature type="domain" description="Acyltransferase 3" evidence="2">
    <location>
        <begin position="8"/>
        <end position="371"/>
    </location>
</feature>
<dbReference type="PANTHER" id="PTHR23028:SF53">
    <property type="entry name" value="ACYL_TRANSF_3 DOMAIN-CONTAINING PROTEIN"/>
    <property type="match status" value="1"/>
</dbReference>
<evidence type="ECO:0000259" key="2">
    <source>
        <dbReference type="Pfam" id="PF01757"/>
    </source>
</evidence>
<dbReference type="GO" id="GO:0016747">
    <property type="term" value="F:acyltransferase activity, transferring groups other than amino-acyl groups"/>
    <property type="evidence" value="ECO:0007669"/>
    <property type="project" value="InterPro"/>
</dbReference>
<feature type="transmembrane region" description="Helical" evidence="1">
    <location>
        <begin position="353"/>
        <end position="378"/>
    </location>
</feature>
<feature type="transmembrane region" description="Helical" evidence="1">
    <location>
        <begin position="6"/>
        <end position="23"/>
    </location>
</feature>
<evidence type="ECO:0000256" key="1">
    <source>
        <dbReference type="SAM" id="Phobius"/>
    </source>
</evidence>
<dbReference type="PANTHER" id="PTHR23028">
    <property type="entry name" value="ACETYLTRANSFERASE"/>
    <property type="match status" value="1"/>
</dbReference>
<feature type="transmembrane region" description="Helical" evidence="1">
    <location>
        <begin position="285"/>
        <end position="306"/>
    </location>
</feature>
<dbReference type="Pfam" id="PF01757">
    <property type="entry name" value="Acyl_transf_3"/>
    <property type="match status" value="1"/>
</dbReference>
<protein>
    <recommendedName>
        <fullName evidence="2">Acyltransferase 3 domain-containing protein</fullName>
    </recommendedName>
</protein>
<reference evidence="3 4" key="1">
    <citation type="submission" date="2016-10" db="EMBL/GenBank/DDBJ databases">
        <authorList>
            <person name="de Groot N.N."/>
        </authorList>
    </citation>
    <scope>NUCLEOTIDE SEQUENCE [LARGE SCALE GENOMIC DNA]</scope>
    <source>
        <strain evidence="3 4">CGMCC 1.10210</strain>
    </source>
</reference>
<name>A0A1I1NW66_9HYPH</name>
<feature type="transmembrane region" description="Helical" evidence="1">
    <location>
        <begin position="178"/>
        <end position="198"/>
    </location>
</feature>
<dbReference type="GO" id="GO:0016020">
    <property type="term" value="C:membrane"/>
    <property type="evidence" value="ECO:0007669"/>
    <property type="project" value="TreeGrafter"/>
</dbReference>
<feature type="transmembrane region" description="Helical" evidence="1">
    <location>
        <begin position="318"/>
        <end position="341"/>
    </location>
</feature>
<organism evidence="3 4">
    <name type="scientific">Devosia psychrophila</name>
    <dbReference type="NCBI Taxonomy" id="728005"/>
    <lineage>
        <taxon>Bacteria</taxon>
        <taxon>Pseudomonadati</taxon>
        <taxon>Pseudomonadota</taxon>
        <taxon>Alphaproteobacteria</taxon>
        <taxon>Hyphomicrobiales</taxon>
        <taxon>Devosiaceae</taxon>
        <taxon>Devosia</taxon>
    </lineage>
</organism>
<dbReference type="EMBL" id="FOMB01000017">
    <property type="protein sequence ID" value="SFD01797.1"/>
    <property type="molecule type" value="Genomic_DNA"/>
</dbReference>
<evidence type="ECO:0000313" key="3">
    <source>
        <dbReference type="EMBL" id="SFD01797.1"/>
    </source>
</evidence>
<proteinExistence type="predicted"/>
<feature type="transmembrane region" description="Helical" evidence="1">
    <location>
        <begin position="250"/>
        <end position="273"/>
    </location>
</feature>
<feature type="transmembrane region" description="Helical" evidence="1">
    <location>
        <begin position="218"/>
        <end position="238"/>
    </location>
</feature>
<dbReference type="InterPro" id="IPR002656">
    <property type="entry name" value="Acyl_transf_3_dom"/>
</dbReference>
<evidence type="ECO:0000313" key="4">
    <source>
        <dbReference type="Proteomes" id="UP000182258"/>
    </source>
</evidence>
<dbReference type="STRING" id="728005.SAMN04488059_11794"/>
<feature type="transmembrane region" description="Helical" evidence="1">
    <location>
        <begin position="44"/>
        <end position="68"/>
    </location>
</feature>